<keyword evidence="1" id="KW-1133">Transmembrane helix</keyword>
<feature type="transmembrane region" description="Helical" evidence="1">
    <location>
        <begin position="154"/>
        <end position="172"/>
    </location>
</feature>
<proteinExistence type="predicted"/>
<feature type="transmembrane region" description="Helical" evidence="1">
    <location>
        <begin position="12"/>
        <end position="33"/>
    </location>
</feature>
<dbReference type="Gene3D" id="1.20.144.10">
    <property type="entry name" value="Phosphatidic acid phosphatase type 2/haloperoxidase"/>
    <property type="match status" value="1"/>
</dbReference>
<keyword evidence="4" id="KW-1185">Reference proteome</keyword>
<protein>
    <submittedName>
        <fullName evidence="3">Phosphatase PAP2 family protein</fullName>
    </submittedName>
</protein>
<organism evidence="3 4">
    <name type="scientific">Providencia zhijiangensis</name>
    <dbReference type="NCBI Taxonomy" id="3053982"/>
    <lineage>
        <taxon>Bacteria</taxon>
        <taxon>Pseudomonadati</taxon>
        <taxon>Pseudomonadota</taxon>
        <taxon>Gammaproteobacteria</taxon>
        <taxon>Enterobacterales</taxon>
        <taxon>Morganellaceae</taxon>
        <taxon>Providencia</taxon>
    </lineage>
</organism>
<evidence type="ECO:0000259" key="2">
    <source>
        <dbReference type="Pfam" id="PF14378"/>
    </source>
</evidence>
<evidence type="ECO:0000313" key="3">
    <source>
        <dbReference type="EMBL" id="WPA91782.1"/>
    </source>
</evidence>
<keyword evidence="1" id="KW-0472">Membrane</keyword>
<evidence type="ECO:0000313" key="4">
    <source>
        <dbReference type="Proteomes" id="UP001302443"/>
    </source>
</evidence>
<reference evidence="3 4" key="1">
    <citation type="submission" date="2023-09" db="EMBL/GenBank/DDBJ databases">
        <title>Genomic Revisitation and Reclassification of the Genus Providencia.</title>
        <authorList>
            <person name="Dong X."/>
        </authorList>
    </citation>
    <scope>NUCLEOTIDE SEQUENCE [LARGE SCALE GENOMIC DNA]</scope>
    <source>
        <strain evidence="3 4">D4759</strain>
    </source>
</reference>
<feature type="transmembrane region" description="Helical" evidence="1">
    <location>
        <begin position="178"/>
        <end position="201"/>
    </location>
</feature>
<dbReference type="Pfam" id="PF14378">
    <property type="entry name" value="PAP2_3"/>
    <property type="match status" value="1"/>
</dbReference>
<feature type="transmembrane region" description="Helical" evidence="1">
    <location>
        <begin position="128"/>
        <end position="145"/>
    </location>
</feature>
<gene>
    <name evidence="3" type="ORF">QS795_015085</name>
</gene>
<feature type="transmembrane region" description="Helical" evidence="1">
    <location>
        <begin position="78"/>
        <end position="97"/>
    </location>
</feature>
<dbReference type="RefSeq" id="WP_154639360.1">
    <property type="nucleotide sequence ID" value="NZ_CP135990.1"/>
</dbReference>
<feature type="transmembrane region" description="Helical" evidence="1">
    <location>
        <begin position="53"/>
        <end position="71"/>
    </location>
</feature>
<sequence length="209" mass="23307">MITSMSVWQRVGYLLLGWGCVGFIYSLTGHIYSSAHVISPTIIDDAIGYSPNAVWLYLSFFLFIPCGYLLSHAEKVKPLMWQMILCAVLSGTVYLIYPTTAEFPQNIGSGLTQQALAGLLQVDTSQNMLPSLHVSLTLIAWGALCRKGQFLRNLLWLLWALMIIFSVLMLKRHLFIDVVGGAACAWIAITVVRLLTFRLLAANPSRRVR</sequence>
<evidence type="ECO:0000256" key="1">
    <source>
        <dbReference type="SAM" id="Phobius"/>
    </source>
</evidence>
<keyword evidence="1" id="KW-0812">Transmembrane</keyword>
<dbReference type="EMBL" id="CP135990">
    <property type="protein sequence ID" value="WPA91782.1"/>
    <property type="molecule type" value="Genomic_DNA"/>
</dbReference>
<feature type="domain" description="Inositolphosphotransferase Aur1/Ipt1" evidence="2">
    <location>
        <begin position="57"/>
        <end position="190"/>
    </location>
</feature>
<name>A0ABZ0N081_9GAMM</name>
<accession>A0ABZ0N081</accession>
<dbReference type="Proteomes" id="UP001302443">
    <property type="component" value="Chromosome"/>
</dbReference>
<dbReference type="InterPro" id="IPR026841">
    <property type="entry name" value="Aur1/Ipt1"/>
</dbReference>